<dbReference type="SMART" id="SM00100">
    <property type="entry name" value="cNMP"/>
    <property type="match status" value="1"/>
</dbReference>
<feature type="domain" description="Cyclic nucleotide-binding" evidence="4">
    <location>
        <begin position="15"/>
        <end position="135"/>
    </location>
</feature>
<dbReference type="InterPro" id="IPR018490">
    <property type="entry name" value="cNMP-bd_dom_sf"/>
</dbReference>
<dbReference type="InterPro" id="IPR000595">
    <property type="entry name" value="cNMP-bd_dom"/>
</dbReference>
<name>A0A4Y9VRA3_9PROT</name>
<dbReference type="CDD" id="cd00038">
    <property type="entry name" value="CAP_ED"/>
    <property type="match status" value="1"/>
</dbReference>
<accession>A0A4Y9VRA3</accession>
<keyword evidence="2" id="KW-0238">DNA-binding</keyword>
<dbReference type="Gene3D" id="2.60.120.10">
    <property type="entry name" value="Jelly Rolls"/>
    <property type="match status" value="1"/>
</dbReference>
<dbReference type="GO" id="GO:0003677">
    <property type="term" value="F:DNA binding"/>
    <property type="evidence" value="ECO:0007669"/>
    <property type="project" value="UniProtKB-KW"/>
</dbReference>
<gene>
    <name evidence="6" type="ORF">C3Y98_05980</name>
</gene>
<reference evidence="6 7" key="1">
    <citation type="submission" date="2018-02" db="EMBL/GenBank/DDBJ databases">
        <title>A novel lanthanide dependent methylotroph, Methylotenera sp. La3113.</title>
        <authorList>
            <person name="Lv H."/>
            <person name="Tani A."/>
        </authorList>
    </citation>
    <scope>NUCLEOTIDE SEQUENCE [LARGE SCALE GENOMIC DNA]</scope>
    <source>
        <strain evidence="6 7">La3113</strain>
    </source>
</reference>
<dbReference type="GO" id="GO:0003700">
    <property type="term" value="F:DNA-binding transcription factor activity"/>
    <property type="evidence" value="ECO:0007669"/>
    <property type="project" value="TreeGrafter"/>
</dbReference>
<evidence type="ECO:0000256" key="2">
    <source>
        <dbReference type="ARBA" id="ARBA00023125"/>
    </source>
</evidence>
<dbReference type="GO" id="GO:0005829">
    <property type="term" value="C:cytosol"/>
    <property type="evidence" value="ECO:0007669"/>
    <property type="project" value="TreeGrafter"/>
</dbReference>
<dbReference type="InterPro" id="IPR012318">
    <property type="entry name" value="HTH_CRP"/>
</dbReference>
<feature type="domain" description="HTH crp-type" evidence="5">
    <location>
        <begin position="149"/>
        <end position="218"/>
    </location>
</feature>
<dbReference type="SMART" id="SM00419">
    <property type="entry name" value="HTH_CRP"/>
    <property type="match status" value="1"/>
</dbReference>
<evidence type="ECO:0000259" key="4">
    <source>
        <dbReference type="PROSITE" id="PS50042"/>
    </source>
</evidence>
<dbReference type="OrthoDB" id="9777588at2"/>
<dbReference type="SUPFAM" id="SSF46785">
    <property type="entry name" value="Winged helix' DNA-binding domain"/>
    <property type="match status" value="1"/>
</dbReference>
<dbReference type="Gene3D" id="1.10.10.10">
    <property type="entry name" value="Winged helix-like DNA-binding domain superfamily/Winged helix DNA-binding domain"/>
    <property type="match status" value="1"/>
</dbReference>
<dbReference type="PROSITE" id="PS50042">
    <property type="entry name" value="CNMP_BINDING_3"/>
    <property type="match status" value="1"/>
</dbReference>
<dbReference type="Pfam" id="PF00027">
    <property type="entry name" value="cNMP_binding"/>
    <property type="match status" value="1"/>
</dbReference>
<dbReference type="Proteomes" id="UP000297706">
    <property type="component" value="Unassembled WGS sequence"/>
</dbReference>
<keyword evidence="1" id="KW-0805">Transcription regulation</keyword>
<evidence type="ECO:0000259" key="5">
    <source>
        <dbReference type="PROSITE" id="PS51063"/>
    </source>
</evidence>
<evidence type="ECO:0000256" key="1">
    <source>
        <dbReference type="ARBA" id="ARBA00023015"/>
    </source>
</evidence>
<keyword evidence="7" id="KW-1185">Reference proteome</keyword>
<dbReference type="InterPro" id="IPR036390">
    <property type="entry name" value="WH_DNA-bd_sf"/>
</dbReference>
<dbReference type="PANTHER" id="PTHR24567:SF26">
    <property type="entry name" value="REGULATORY PROTEIN YEIL"/>
    <property type="match status" value="1"/>
</dbReference>
<dbReference type="AlphaFoldDB" id="A0A4Y9VRA3"/>
<proteinExistence type="predicted"/>
<dbReference type="InterPro" id="IPR014710">
    <property type="entry name" value="RmlC-like_jellyroll"/>
</dbReference>
<sequence length="227" mass="24950">MNTLFISQTLSEFFMFKELTAEQITQIAGHSQLIDFPKGTAVFNRGEAAVGLYILLDGQLKLGVTSPQGSEKIISIVSPGESFGEAILFLERKFPVYAQAILDSKVLLIPKSLIFSMLDNDTMFARKMLAGLSVRMHQLVQDIEMLSLQSCTQRFIGYLLQISADASDASNITLPASKTTIASLLNLTPETLSRTIAKLQQLGLIEVNGKDVMIIDVKKLRSYDLGT</sequence>
<evidence type="ECO:0000256" key="3">
    <source>
        <dbReference type="ARBA" id="ARBA00023163"/>
    </source>
</evidence>
<dbReference type="Pfam" id="PF13545">
    <property type="entry name" value="HTH_Crp_2"/>
    <property type="match status" value="1"/>
</dbReference>
<protein>
    <submittedName>
        <fullName evidence="6">Crp/Fnr family transcriptional regulator</fullName>
    </submittedName>
</protein>
<dbReference type="InterPro" id="IPR036388">
    <property type="entry name" value="WH-like_DNA-bd_sf"/>
</dbReference>
<comment type="caution">
    <text evidence="6">The sequence shown here is derived from an EMBL/GenBank/DDBJ whole genome shotgun (WGS) entry which is preliminary data.</text>
</comment>
<dbReference type="EMBL" id="PQVH01000008">
    <property type="protein sequence ID" value="TFW71636.1"/>
    <property type="molecule type" value="Genomic_DNA"/>
</dbReference>
<dbReference type="PRINTS" id="PR00034">
    <property type="entry name" value="HTHCRP"/>
</dbReference>
<keyword evidence="3" id="KW-0804">Transcription</keyword>
<evidence type="ECO:0000313" key="7">
    <source>
        <dbReference type="Proteomes" id="UP000297706"/>
    </source>
</evidence>
<dbReference type="RefSeq" id="WP_135277199.1">
    <property type="nucleotide sequence ID" value="NZ_PQVH01000008.1"/>
</dbReference>
<evidence type="ECO:0000313" key="6">
    <source>
        <dbReference type="EMBL" id="TFW71636.1"/>
    </source>
</evidence>
<dbReference type="InterPro" id="IPR050397">
    <property type="entry name" value="Env_Response_Regulators"/>
</dbReference>
<dbReference type="PROSITE" id="PS51063">
    <property type="entry name" value="HTH_CRP_2"/>
    <property type="match status" value="1"/>
</dbReference>
<organism evidence="6 7">
    <name type="scientific">Methylotenera oryzisoli</name>
    <dbReference type="NCBI Taxonomy" id="2080758"/>
    <lineage>
        <taxon>Bacteria</taxon>
        <taxon>Pseudomonadati</taxon>
        <taxon>Pseudomonadota</taxon>
        <taxon>Betaproteobacteria</taxon>
        <taxon>Nitrosomonadales</taxon>
        <taxon>Methylophilaceae</taxon>
        <taxon>Methylotenera</taxon>
    </lineage>
</organism>
<dbReference type="PANTHER" id="PTHR24567">
    <property type="entry name" value="CRP FAMILY TRANSCRIPTIONAL REGULATORY PROTEIN"/>
    <property type="match status" value="1"/>
</dbReference>
<dbReference type="SUPFAM" id="SSF51206">
    <property type="entry name" value="cAMP-binding domain-like"/>
    <property type="match status" value="1"/>
</dbReference>